<dbReference type="Pfam" id="PF16925">
    <property type="entry name" value="TetR_C_13"/>
    <property type="match status" value="1"/>
</dbReference>
<dbReference type="Gene3D" id="1.10.357.10">
    <property type="entry name" value="Tetracycline Repressor, domain 2"/>
    <property type="match status" value="1"/>
</dbReference>
<keyword evidence="7" id="KW-1185">Reference proteome</keyword>
<dbReference type="GO" id="GO:0003677">
    <property type="term" value="F:DNA binding"/>
    <property type="evidence" value="ECO:0007669"/>
    <property type="project" value="UniProtKB-UniRule"/>
</dbReference>
<keyword evidence="1" id="KW-0805">Transcription regulation</keyword>
<dbReference type="PANTHER" id="PTHR47506">
    <property type="entry name" value="TRANSCRIPTIONAL REGULATORY PROTEIN"/>
    <property type="match status" value="1"/>
</dbReference>
<sequence>MRNPELTKEMIISKSAVLFNTQGFKATSLSDITKATGFTKGAIYRHFTDKEDLEESAFLYMAEQMKVKFREKIKGGKNAPEKLLAISKFFQTYLLKPIIEGGCPILNTGVETDDTKPQLNKHVRILVDTLQSSVEHILQKGITYKQIREDVPIEKFASVFLATLEGGVLLCKIRNNPKDLIWVIEDLEEKIKHISI</sequence>
<evidence type="ECO:0000256" key="2">
    <source>
        <dbReference type="ARBA" id="ARBA00023125"/>
    </source>
</evidence>
<dbReference type="EMBL" id="JMIH01000010">
    <property type="protein sequence ID" value="KEO75592.1"/>
    <property type="molecule type" value="Genomic_DNA"/>
</dbReference>
<proteinExistence type="predicted"/>
<dbReference type="SUPFAM" id="SSF48498">
    <property type="entry name" value="Tetracyclin repressor-like, C-terminal domain"/>
    <property type="match status" value="1"/>
</dbReference>
<organism evidence="6 7">
    <name type="scientific">Anditalea andensis</name>
    <dbReference type="NCBI Taxonomy" id="1048983"/>
    <lineage>
        <taxon>Bacteria</taxon>
        <taxon>Pseudomonadati</taxon>
        <taxon>Bacteroidota</taxon>
        <taxon>Cytophagia</taxon>
        <taxon>Cytophagales</taxon>
        <taxon>Cytophagaceae</taxon>
        <taxon>Anditalea</taxon>
    </lineage>
</organism>
<keyword evidence="3" id="KW-0804">Transcription</keyword>
<dbReference type="OrthoDB" id="9798857at2"/>
<name>A0A074LNV2_9BACT</name>
<dbReference type="eggNOG" id="COG1309">
    <property type="taxonomic scope" value="Bacteria"/>
</dbReference>
<accession>A0A074LNV2</accession>
<dbReference type="InterPro" id="IPR036271">
    <property type="entry name" value="Tet_transcr_reg_TetR-rel_C_sf"/>
</dbReference>
<dbReference type="InterPro" id="IPR011075">
    <property type="entry name" value="TetR_C"/>
</dbReference>
<dbReference type="InterPro" id="IPR009057">
    <property type="entry name" value="Homeodomain-like_sf"/>
</dbReference>
<evidence type="ECO:0000313" key="6">
    <source>
        <dbReference type="EMBL" id="KEO75592.1"/>
    </source>
</evidence>
<dbReference type="STRING" id="1048983.EL17_00425"/>
<evidence type="ECO:0000259" key="5">
    <source>
        <dbReference type="PROSITE" id="PS50977"/>
    </source>
</evidence>
<keyword evidence="2 4" id="KW-0238">DNA-binding</keyword>
<evidence type="ECO:0000256" key="1">
    <source>
        <dbReference type="ARBA" id="ARBA00023015"/>
    </source>
</evidence>
<dbReference type="AlphaFoldDB" id="A0A074LNV2"/>
<dbReference type="PRINTS" id="PR00455">
    <property type="entry name" value="HTHTETR"/>
</dbReference>
<dbReference type="Pfam" id="PF00440">
    <property type="entry name" value="TetR_N"/>
    <property type="match status" value="1"/>
</dbReference>
<dbReference type="Proteomes" id="UP000027821">
    <property type="component" value="Unassembled WGS sequence"/>
</dbReference>
<dbReference type="SUPFAM" id="SSF46689">
    <property type="entry name" value="Homeodomain-like"/>
    <property type="match status" value="1"/>
</dbReference>
<gene>
    <name evidence="6" type="ORF">EL17_00425</name>
</gene>
<dbReference type="InterPro" id="IPR001647">
    <property type="entry name" value="HTH_TetR"/>
</dbReference>
<protein>
    <recommendedName>
        <fullName evidence="5">HTH tetR-type domain-containing protein</fullName>
    </recommendedName>
</protein>
<dbReference type="PROSITE" id="PS50977">
    <property type="entry name" value="HTH_TETR_2"/>
    <property type="match status" value="1"/>
</dbReference>
<evidence type="ECO:0000256" key="3">
    <source>
        <dbReference type="ARBA" id="ARBA00023163"/>
    </source>
</evidence>
<feature type="DNA-binding region" description="H-T-H motif" evidence="4">
    <location>
        <begin position="28"/>
        <end position="47"/>
    </location>
</feature>
<comment type="caution">
    <text evidence="6">The sequence shown here is derived from an EMBL/GenBank/DDBJ whole genome shotgun (WGS) entry which is preliminary data.</text>
</comment>
<feature type="domain" description="HTH tetR-type" evidence="5">
    <location>
        <begin position="5"/>
        <end position="65"/>
    </location>
</feature>
<evidence type="ECO:0000256" key="4">
    <source>
        <dbReference type="PROSITE-ProRule" id="PRU00335"/>
    </source>
</evidence>
<reference evidence="6 7" key="1">
    <citation type="submission" date="2014-04" db="EMBL/GenBank/DDBJ databases">
        <title>Characterization and application of a salt tolerant electro-active bacterium.</title>
        <authorList>
            <person name="Yang L."/>
            <person name="Wei S."/>
            <person name="Tay Q.X.M."/>
        </authorList>
    </citation>
    <scope>NUCLEOTIDE SEQUENCE [LARGE SCALE GENOMIC DNA]</scope>
    <source>
        <strain evidence="6 7">LY1</strain>
    </source>
</reference>
<evidence type="ECO:0000313" key="7">
    <source>
        <dbReference type="Proteomes" id="UP000027821"/>
    </source>
</evidence>
<dbReference type="PANTHER" id="PTHR47506:SF3">
    <property type="entry name" value="HTH-TYPE TRANSCRIPTIONAL REGULATOR LMRA"/>
    <property type="match status" value="1"/>
</dbReference>